<evidence type="ECO:0000313" key="2">
    <source>
        <dbReference type="Proteomes" id="UP000271374"/>
    </source>
</evidence>
<protein>
    <submittedName>
        <fullName evidence="1">Uncharacterized protein</fullName>
    </submittedName>
</protein>
<sequence length="105" mass="12029">MYKFQKILMGNSVILALKVESSDILINFCTIIRALFLWKNQQTVGKLPYNAEEISKIKGIYQDSLEKLRSEFGYALVDISNGDIINPSRISNFHILNEYEGPLPF</sequence>
<proteinExistence type="predicted"/>
<organism evidence="1 2">
    <name type="scientific">Bacillus yapensis</name>
    <dbReference type="NCBI Taxonomy" id="2492960"/>
    <lineage>
        <taxon>Bacteria</taxon>
        <taxon>Bacillati</taxon>
        <taxon>Bacillota</taxon>
        <taxon>Bacilli</taxon>
        <taxon>Bacillales</taxon>
        <taxon>Bacillaceae</taxon>
        <taxon>Bacillus</taxon>
    </lineage>
</organism>
<keyword evidence="2" id="KW-1185">Reference proteome</keyword>
<dbReference type="AlphaFoldDB" id="A0A3S0KAV1"/>
<gene>
    <name evidence="1" type="ORF">EKG37_21055</name>
</gene>
<comment type="caution">
    <text evidence="1">The sequence shown here is derived from an EMBL/GenBank/DDBJ whole genome shotgun (WGS) entry which is preliminary data.</text>
</comment>
<evidence type="ECO:0000313" key="1">
    <source>
        <dbReference type="EMBL" id="RTR26562.1"/>
    </source>
</evidence>
<dbReference type="OrthoDB" id="2905961at2"/>
<dbReference type="EMBL" id="RXNT01000023">
    <property type="protein sequence ID" value="RTR26562.1"/>
    <property type="molecule type" value="Genomic_DNA"/>
</dbReference>
<accession>A0A3S0KAV1</accession>
<reference evidence="1 2" key="1">
    <citation type="submission" date="2018-12" db="EMBL/GenBank/DDBJ databases">
        <title>Bacillus yapensis draft genome sequence.</title>
        <authorList>
            <person name="Yu L."/>
            <person name="Xu X."/>
            <person name="Tang X."/>
        </authorList>
    </citation>
    <scope>NUCLEOTIDE SEQUENCE [LARGE SCALE GENOMIC DNA]</scope>
    <source>
        <strain evidence="1 2">XXST-01</strain>
    </source>
</reference>
<name>A0A3S0KAV1_9BACI</name>
<dbReference type="Proteomes" id="UP000271374">
    <property type="component" value="Unassembled WGS sequence"/>
</dbReference>